<gene>
    <name evidence="2" type="primary">20209758</name>
    <name evidence="1" type="ORF">HELRODRAFT_184674</name>
</gene>
<dbReference type="AlphaFoldDB" id="T1FLQ9"/>
<dbReference type="KEGG" id="hro:HELRODRAFT_184674"/>
<evidence type="ECO:0000313" key="2">
    <source>
        <dbReference type="EnsemblMetazoa" id="HelroP184674"/>
    </source>
</evidence>
<organism evidence="2 3">
    <name type="scientific">Helobdella robusta</name>
    <name type="common">Californian leech</name>
    <dbReference type="NCBI Taxonomy" id="6412"/>
    <lineage>
        <taxon>Eukaryota</taxon>
        <taxon>Metazoa</taxon>
        <taxon>Spiralia</taxon>
        <taxon>Lophotrochozoa</taxon>
        <taxon>Annelida</taxon>
        <taxon>Clitellata</taxon>
        <taxon>Hirudinea</taxon>
        <taxon>Rhynchobdellida</taxon>
        <taxon>Glossiphoniidae</taxon>
        <taxon>Helobdella</taxon>
    </lineage>
</organism>
<reference evidence="2" key="3">
    <citation type="submission" date="2015-06" db="UniProtKB">
        <authorList>
            <consortium name="EnsemblMetazoa"/>
        </authorList>
    </citation>
    <scope>IDENTIFICATION</scope>
</reference>
<reference evidence="1 3" key="2">
    <citation type="journal article" date="2013" name="Nature">
        <title>Insights into bilaterian evolution from three spiralian genomes.</title>
        <authorList>
            <person name="Simakov O."/>
            <person name="Marletaz F."/>
            <person name="Cho S.J."/>
            <person name="Edsinger-Gonzales E."/>
            <person name="Havlak P."/>
            <person name="Hellsten U."/>
            <person name="Kuo D.H."/>
            <person name="Larsson T."/>
            <person name="Lv J."/>
            <person name="Arendt D."/>
            <person name="Savage R."/>
            <person name="Osoegawa K."/>
            <person name="de Jong P."/>
            <person name="Grimwood J."/>
            <person name="Chapman J.A."/>
            <person name="Shapiro H."/>
            <person name="Aerts A."/>
            <person name="Otillar R.P."/>
            <person name="Terry A.Y."/>
            <person name="Boore J.L."/>
            <person name="Grigoriev I.V."/>
            <person name="Lindberg D.R."/>
            <person name="Seaver E.C."/>
            <person name="Weisblat D.A."/>
            <person name="Putnam N.H."/>
            <person name="Rokhsar D.S."/>
        </authorList>
    </citation>
    <scope>NUCLEOTIDE SEQUENCE</scope>
</reference>
<dbReference type="InParanoid" id="T1FLQ9"/>
<reference evidence="3" key="1">
    <citation type="submission" date="2012-12" db="EMBL/GenBank/DDBJ databases">
        <authorList>
            <person name="Hellsten U."/>
            <person name="Grimwood J."/>
            <person name="Chapman J.A."/>
            <person name="Shapiro H."/>
            <person name="Aerts A."/>
            <person name="Otillar R.P."/>
            <person name="Terry A.Y."/>
            <person name="Boore J.L."/>
            <person name="Simakov O."/>
            <person name="Marletaz F."/>
            <person name="Cho S.-J."/>
            <person name="Edsinger-Gonzales E."/>
            <person name="Havlak P."/>
            <person name="Kuo D.-H."/>
            <person name="Larsson T."/>
            <person name="Lv J."/>
            <person name="Arendt D."/>
            <person name="Savage R."/>
            <person name="Osoegawa K."/>
            <person name="de Jong P."/>
            <person name="Lindberg D.R."/>
            <person name="Seaver E.C."/>
            <person name="Weisblat D.A."/>
            <person name="Putnam N.H."/>
            <person name="Grigoriev I.V."/>
            <person name="Rokhsar D.S."/>
        </authorList>
    </citation>
    <scope>NUCLEOTIDE SEQUENCE</scope>
</reference>
<name>T1FLQ9_HELRO</name>
<dbReference type="EMBL" id="KB096285">
    <property type="protein sequence ID" value="ESO06752.1"/>
    <property type="molecule type" value="Genomic_DNA"/>
</dbReference>
<dbReference type="HOGENOM" id="CLU_2075676_0_0_1"/>
<dbReference type="Proteomes" id="UP000015101">
    <property type="component" value="Unassembled WGS sequence"/>
</dbReference>
<dbReference type="GeneID" id="20209758"/>
<sequence>MVPKPWLPPERKKNFEVLNLSKRVLRDEVINLLSRGMKFVFSYTHTTFFDYNNLMKNIINKEIKMKNIKHEKKLTLKLFRNHFLIKPFSNYFHCNDISISLGTTASDLSKQWFTRQQL</sequence>
<dbReference type="CTD" id="20209758"/>
<proteinExistence type="predicted"/>
<dbReference type="EnsemblMetazoa" id="HelroT184674">
    <property type="protein sequence ID" value="HelroP184674"/>
    <property type="gene ID" value="HelroG184674"/>
</dbReference>
<evidence type="ECO:0000313" key="1">
    <source>
        <dbReference type="EMBL" id="ESO06752.1"/>
    </source>
</evidence>
<accession>T1FLQ9</accession>
<protein>
    <submittedName>
        <fullName evidence="1 2">Uncharacterized protein</fullName>
    </submittedName>
</protein>
<dbReference type="EMBL" id="AMQM01011363">
    <property type="status" value="NOT_ANNOTATED_CDS"/>
    <property type="molecule type" value="Genomic_DNA"/>
</dbReference>
<dbReference type="EMBL" id="AMQM01011362">
    <property type="status" value="NOT_ANNOTATED_CDS"/>
    <property type="molecule type" value="Genomic_DNA"/>
</dbReference>
<dbReference type="RefSeq" id="XP_009015150.1">
    <property type="nucleotide sequence ID" value="XM_009016902.1"/>
</dbReference>
<evidence type="ECO:0000313" key="3">
    <source>
        <dbReference type="Proteomes" id="UP000015101"/>
    </source>
</evidence>
<keyword evidence="3" id="KW-1185">Reference proteome</keyword>